<dbReference type="PANTHER" id="PTHR35532">
    <property type="entry name" value="SIMILAR TO POLYHYDROXYALKANOATE DEPOLYMERASE"/>
    <property type="match status" value="1"/>
</dbReference>
<dbReference type="EMBL" id="JAGQHS010000026">
    <property type="protein sequence ID" value="MCA9755579.1"/>
    <property type="molecule type" value="Genomic_DNA"/>
</dbReference>
<proteinExistence type="predicted"/>
<evidence type="ECO:0000313" key="2">
    <source>
        <dbReference type="EMBL" id="MCA9755579.1"/>
    </source>
</evidence>
<dbReference type="GO" id="GO:0004553">
    <property type="term" value="F:hydrolase activity, hydrolyzing O-glycosyl compounds"/>
    <property type="evidence" value="ECO:0007669"/>
    <property type="project" value="InterPro"/>
</dbReference>
<dbReference type="CDD" id="cd09620">
    <property type="entry name" value="CBM9_like_3"/>
    <property type="match status" value="1"/>
</dbReference>
<evidence type="ECO:0000313" key="3">
    <source>
        <dbReference type="Proteomes" id="UP000739538"/>
    </source>
</evidence>
<dbReference type="SUPFAM" id="SSF49344">
    <property type="entry name" value="CBD9-like"/>
    <property type="match status" value="1"/>
</dbReference>
<dbReference type="InterPro" id="IPR010502">
    <property type="entry name" value="Carb-bd_dom_fam9"/>
</dbReference>
<dbReference type="GO" id="GO:0030246">
    <property type="term" value="F:carbohydrate binding"/>
    <property type="evidence" value="ECO:0007669"/>
    <property type="project" value="InterPro"/>
</dbReference>
<reference evidence="2" key="1">
    <citation type="submission" date="2020-04" db="EMBL/GenBank/DDBJ databases">
        <authorList>
            <person name="Zhang T."/>
        </authorList>
    </citation>
    <scope>NUCLEOTIDE SEQUENCE</scope>
    <source>
        <strain evidence="2">HKST-UBA02</strain>
    </source>
</reference>
<evidence type="ECO:0000259" key="1">
    <source>
        <dbReference type="Pfam" id="PF06452"/>
    </source>
</evidence>
<protein>
    <submittedName>
        <fullName evidence="2">Carbohydrate-binding family 9-like protein</fullName>
    </submittedName>
</protein>
<dbReference type="Proteomes" id="UP000739538">
    <property type="component" value="Unassembled WGS sequence"/>
</dbReference>
<reference evidence="2" key="2">
    <citation type="journal article" date="2021" name="Microbiome">
        <title>Successional dynamics and alternative stable states in a saline activated sludge microbial community over 9 years.</title>
        <authorList>
            <person name="Wang Y."/>
            <person name="Ye J."/>
            <person name="Ju F."/>
            <person name="Liu L."/>
            <person name="Boyd J.A."/>
            <person name="Deng Y."/>
            <person name="Parks D.H."/>
            <person name="Jiang X."/>
            <person name="Yin X."/>
            <person name="Woodcroft B.J."/>
            <person name="Tyson G.W."/>
            <person name="Hugenholtz P."/>
            <person name="Polz M.F."/>
            <person name="Zhang T."/>
        </authorList>
    </citation>
    <scope>NUCLEOTIDE SEQUENCE</scope>
    <source>
        <strain evidence="2">HKST-UBA02</strain>
    </source>
</reference>
<feature type="domain" description="Carbohydrate-binding" evidence="1">
    <location>
        <begin position="2"/>
        <end position="98"/>
    </location>
</feature>
<dbReference type="PANTHER" id="PTHR35532:SF5">
    <property type="entry name" value="CARBOHYDRATE-BINDING DOMAIN-CONTAINING PROTEIN"/>
    <property type="match status" value="1"/>
</dbReference>
<organism evidence="2 3">
    <name type="scientific">Eiseniibacteriota bacterium</name>
    <dbReference type="NCBI Taxonomy" id="2212470"/>
    <lineage>
        <taxon>Bacteria</taxon>
        <taxon>Candidatus Eiseniibacteriota</taxon>
    </lineage>
</organism>
<gene>
    <name evidence="2" type="ORF">KDA27_07240</name>
</gene>
<name>A0A956NET1_UNCEI</name>
<sequence length="234" mass="27034">MDGTLGDAAWTSLPWSEEFVDITGDPGRAPRFRTRFKMGWDDECLYVGADLEEPHVWGTLREMHSRLYEDNDFELFLDPDGDGRDYYELEVNALETRWELFLPRPYREGGRAVSPFEIPGLRVAVSVRGTVNDPRDVDEGWSVAIALPWSGLARIRNGVSTPPRSGEVWRANFSRVQWRHEIVDDAYRRVPPHGTPWPTGQAHEYEHQEDNWVWSPQGVVNMHIPDRWGEIVFS</sequence>
<dbReference type="Pfam" id="PF06452">
    <property type="entry name" value="CBM9_1"/>
    <property type="match status" value="1"/>
</dbReference>
<dbReference type="Gene3D" id="2.60.40.1190">
    <property type="match status" value="1"/>
</dbReference>
<comment type="caution">
    <text evidence="2">The sequence shown here is derived from an EMBL/GenBank/DDBJ whole genome shotgun (WGS) entry which is preliminary data.</text>
</comment>
<accession>A0A956NET1</accession>
<dbReference type="GO" id="GO:0016052">
    <property type="term" value="P:carbohydrate catabolic process"/>
    <property type="evidence" value="ECO:0007669"/>
    <property type="project" value="InterPro"/>
</dbReference>
<dbReference type="AlphaFoldDB" id="A0A956NET1"/>